<dbReference type="Proteomes" id="UP000188532">
    <property type="component" value="Unassembled WGS sequence"/>
</dbReference>
<reference evidence="2 3" key="1">
    <citation type="submission" date="2017-02" db="EMBL/GenBank/DDBJ databases">
        <title>Complete genome sequences of Mycobacterium kansasii strains isolated from rhesus macaques.</title>
        <authorList>
            <person name="Panda A."/>
            <person name="Nagaraj S."/>
            <person name="Zhao X."/>
            <person name="Tettelin H."/>
            <person name="Detolla L.J."/>
        </authorList>
    </citation>
    <scope>NUCLEOTIDE SEQUENCE [LARGE SCALE GENOMIC DNA]</scope>
    <source>
        <strain evidence="2 3">11-3469</strain>
    </source>
</reference>
<sequence length="138" mass="13754">MIRHDARADVVSQPFTRTGLSFLAGLFENRCEVGVNRLIGPGRLPGFGLVAAPLRAALAGTRRTVAAGTAVAGAAVGTVLLGGDVAASMGRSLSRAAPDIPALTRAAAGVAVEAMGGPPARRISTNGPATGSRCGPRL</sequence>
<feature type="region of interest" description="Disordered" evidence="1">
    <location>
        <begin position="117"/>
        <end position="138"/>
    </location>
</feature>
<accession>A0A1V3Y064</accession>
<evidence type="ECO:0000256" key="1">
    <source>
        <dbReference type="SAM" id="MobiDB-lite"/>
    </source>
</evidence>
<organism evidence="2 3">
    <name type="scientific">Mycobacterium kansasii</name>
    <dbReference type="NCBI Taxonomy" id="1768"/>
    <lineage>
        <taxon>Bacteria</taxon>
        <taxon>Bacillati</taxon>
        <taxon>Actinomycetota</taxon>
        <taxon>Actinomycetes</taxon>
        <taxon>Mycobacteriales</taxon>
        <taxon>Mycobacteriaceae</taxon>
        <taxon>Mycobacterium</taxon>
    </lineage>
</organism>
<name>A0A1V3Y064_MYCKA</name>
<dbReference type="AlphaFoldDB" id="A0A1V3Y064"/>
<proteinExistence type="predicted"/>
<comment type="caution">
    <text evidence="2">The sequence shown here is derived from an EMBL/GenBank/DDBJ whole genome shotgun (WGS) entry which is preliminary data.</text>
</comment>
<protein>
    <submittedName>
        <fullName evidence="2">Uncharacterized protein</fullName>
    </submittedName>
</protein>
<evidence type="ECO:0000313" key="3">
    <source>
        <dbReference type="Proteomes" id="UP000188532"/>
    </source>
</evidence>
<gene>
    <name evidence="2" type="ORF">BZL29_0334</name>
</gene>
<evidence type="ECO:0000313" key="2">
    <source>
        <dbReference type="EMBL" id="OOK84680.1"/>
    </source>
</evidence>
<dbReference type="EMBL" id="MVBN01000001">
    <property type="protein sequence ID" value="OOK84680.1"/>
    <property type="molecule type" value="Genomic_DNA"/>
</dbReference>